<dbReference type="PROSITE" id="PS50043">
    <property type="entry name" value="HTH_LUXR_2"/>
    <property type="match status" value="1"/>
</dbReference>
<dbReference type="CDD" id="cd06170">
    <property type="entry name" value="LuxR_C_like"/>
    <property type="match status" value="1"/>
</dbReference>
<keyword evidence="2" id="KW-0067">ATP-binding</keyword>
<dbReference type="PANTHER" id="PTHR16305">
    <property type="entry name" value="TESTICULAR SOLUBLE ADENYLYL CYCLASE"/>
    <property type="match status" value="1"/>
</dbReference>
<dbReference type="Gene3D" id="1.10.10.10">
    <property type="entry name" value="Winged helix-like DNA-binding domain superfamily/Winged helix DNA-binding domain"/>
    <property type="match status" value="1"/>
</dbReference>
<dbReference type="SMART" id="SM00421">
    <property type="entry name" value="HTH_LUXR"/>
    <property type="match status" value="1"/>
</dbReference>
<dbReference type="RefSeq" id="WP_020514939.1">
    <property type="nucleotide sequence ID" value="NZ_JBIAZU010000006.1"/>
</dbReference>
<keyword evidence="5" id="KW-1185">Reference proteome</keyword>
<dbReference type="InterPro" id="IPR016032">
    <property type="entry name" value="Sig_transdc_resp-reg_C-effctor"/>
</dbReference>
<evidence type="ECO:0000256" key="1">
    <source>
        <dbReference type="ARBA" id="ARBA00022741"/>
    </source>
</evidence>
<evidence type="ECO:0000256" key="2">
    <source>
        <dbReference type="ARBA" id="ARBA00022840"/>
    </source>
</evidence>
<comment type="caution">
    <text evidence="4">The sequence shown here is derived from an EMBL/GenBank/DDBJ whole genome shotgun (WGS) entry which is preliminary data.</text>
</comment>
<protein>
    <submittedName>
        <fullName evidence="4">AAA family ATPase</fullName>
    </submittedName>
</protein>
<dbReference type="PANTHER" id="PTHR16305:SF35">
    <property type="entry name" value="TRANSCRIPTIONAL ACTIVATOR DOMAIN"/>
    <property type="match status" value="1"/>
</dbReference>
<evidence type="ECO:0000313" key="5">
    <source>
        <dbReference type="Proteomes" id="UP001602245"/>
    </source>
</evidence>
<dbReference type="EMBL" id="JBIAZU010000006">
    <property type="protein sequence ID" value="MFF5294252.1"/>
    <property type="molecule type" value="Genomic_DNA"/>
</dbReference>
<gene>
    <name evidence="4" type="ORF">ACFY35_32855</name>
</gene>
<dbReference type="SUPFAM" id="SSF46894">
    <property type="entry name" value="C-terminal effector domain of the bipartite response regulators"/>
    <property type="match status" value="1"/>
</dbReference>
<name>A0ABW6WLT3_9ACTN</name>
<evidence type="ECO:0000313" key="4">
    <source>
        <dbReference type="EMBL" id="MFF5294252.1"/>
    </source>
</evidence>
<dbReference type="Pfam" id="PF13191">
    <property type="entry name" value="AAA_16"/>
    <property type="match status" value="1"/>
</dbReference>
<proteinExistence type="predicted"/>
<dbReference type="InterPro" id="IPR041664">
    <property type="entry name" value="AAA_16"/>
</dbReference>
<dbReference type="PROSITE" id="PS00622">
    <property type="entry name" value="HTH_LUXR_1"/>
    <property type="match status" value="1"/>
</dbReference>
<dbReference type="Pfam" id="PF00196">
    <property type="entry name" value="GerE"/>
    <property type="match status" value="1"/>
</dbReference>
<dbReference type="Proteomes" id="UP001602245">
    <property type="component" value="Unassembled WGS sequence"/>
</dbReference>
<dbReference type="InterPro" id="IPR000792">
    <property type="entry name" value="Tscrpt_reg_LuxR_C"/>
</dbReference>
<accession>A0ABW6WLT3</accession>
<dbReference type="InterPro" id="IPR027417">
    <property type="entry name" value="P-loop_NTPase"/>
</dbReference>
<reference evidence="4 5" key="1">
    <citation type="submission" date="2024-10" db="EMBL/GenBank/DDBJ databases">
        <title>The Natural Products Discovery Center: Release of the First 8490 Sequenced Strains for Exploring Actinobacteria Biosynthetic Diversity.</title>
        <authorList>
            <person name="Kalkreuter E."/>
            <person name="Kautsar S.A."/>
            <person name="Yang D."/>
            <person name="Bader C.D."/>
            <person name="Teijaro C.N."/>
            <person name="Fluegel L."/>
            <person name="Davis C.M."/>
            <person name="Simpson J.R."/>
            <person name="Lauterbach L."/>
            <person name="Steele A.D."/>
            <person name="Gui C."/>
            <person name="Meng S."/>
            <person name="Li G."/>
            <person name="Viehrig K."/>
            <person name="Ye F."/>
            <person name="Su P."/>
            <person name="Kiefer A.F."/>
            <person name="Nichols A."/>
            <person name="Cepeda A.J."/>
            <person name="Yan W."/>
            <person name="Fan B."/>
            <person name="Jiang Y."/>
            <person name="Adhikari A."/>
            <person name="Zheng C.-J."/>
            <person name="Schuster L."/>
            <person name="Cowan T.M."/>
            <person name="Smanski M.J."/>
            <person name="Chevrette M.G."/>
            <person name="De Carvalho L.P.S."/>
            <person name="Shen B."/>
        </authorList>
    </citation>
    <scope>NUCLEOTIDE SEQUENCE [LARGE SCALE GENOMIC DNA]</scope>
    <source>
        <strain evidence="4 5">NPDC000087</strain>
    </source>
</reference>
<organism evidence="4 5">
    <name type="scientific">Paractinoplanes globisporus</name>
    <dbReference type="NCBI Taxonomy" id="113565"/>
    <lineage>
        <taxon>Bacteria</taxon>
        <taxon>Bacillati</taxon>
        <taxon>Actinomycetota</taxon>
        <taxon>Actinomycetes</taxon>
        <taxon>Micromonosporales</taxon>
        <taxon>Micromonosporaceae</taxon>
        <taxon>Paractinoplanes</taxon>
    </lineage>
</organism>
<keyword evidence="1" id="KW-0547">Nucleotide-binding</keyword>
<dbReference type="InterPro" id="IPR036388">
    <property type="entry name" value="WH-like_DNA-bd_sf"/>
</dbReference>
<dbReference type="SUPFAM" id="SSF52540">
    <property type="entry name" value="P-loop containing nucleoside triphosphate hydrolases"/>
    <property type="match status" value="1"/>
</dbReference>
<evidence type="ECO:0000259" key="3">
    <source>
        <dbReference type="PROSITE" id="PS50043"/>
    </source>
</evidence>
<sequence length="916" mass="98121">MREFPGSAGRRLRGRTEECAQLDELASAVRRGHGRVLVLRGEAGIGKTALLDHLAGAASDLTIVRAVGVESEMELAYAGLHQVCGPLLDRLGKLPAPQRQALEIVFGLSAGPPPDRFLVGLATLGLFAVRAEERPLLCLVDDAQWLDRNSRLTLAFVARRLLAEPVGIVFAARFTGEELRHLPEREVLGVGDADARELLTSAVRFKLDAAVRDRIIAETRGNPLALLELPRGLTATELAGGFGLTGERALSGRVRESFVRRLALLSDEGRRLLLVAAADPAGDPRLLWRAAESLGIAPAAADAARAEGLLAIGERVTFQHPLARSAIYRSTPDADRRAAHRALAEATDAATDPDRRAWHLAAATAGPDEEVARELERVADRARARGGLAAAAAFLQRAFALTGEPGRRADRALAAAQACCQAGELDAALGLVAMAEAAPHDELQSALACRVRAHVALGAGRWTESLPLLREAAARLTPFDVDLARETYLTAWGAAGTAEELAARDVIVEICRGVRALPPAPGGPGPRDLLLDGFARLILEGYTAATPILRRAAAEHTDLSAEDVMAWGWMAVGARGALWDHDGWLEVAARNARVVRDAGELAALPVHLTYLAMAVAWTGDLTAAESLVAEIESAAAVTGSRLPPYALLRLRALQGREDETAAAIRRFGGQSTTAVRALWAAAVLNNGLARYADAVTAARPAVSAAALNHWVFVWLLPELVEAAVRAGDVDLARTAHQRLARATRPHESDFPLGIEARCRALLSDGPAADALYREAIDRLSRTPLRPEAARARLLYGEWLRREHRPAEARDQLRAAHETLATIGMEAFAERARGELAAAGETVRRRVAGTHDDLTAQERQIARLAGEGLSNPEIGARLFLSARTVEWHLRNVFTKLGIRSRRELTATLGSRTQGATP</sequence>
<dbReference type="PRINTS" id="PR00038">
    <property type="entry name" value="HTHLUXR"/>
</dbReference>
<feature type="domain" description="HTH luxR-type" evidence="3">
    <location>
        <begin position="846"/>
        <end position="911"/>
    </location>
</feature>